<evidence type="ECO:0000259" key="8">
    <source>
        <dbReference type="PROSITE" id="PS01033"/>
    </source>
</evidence>
<sequence>MIARKLPDLTPWCISLLTRRLLPLACEASLGEKAGGEILGSLLVVYPWTQRYFETFGYLGSDCAIMGNLKVKAHGKKVLISFVKAVMLMDDLKGTFAMLSDLYCNKLHVDPENFLLLSNMILIILATHFSEEFTLQIQASWQEPTNAVANAVALKGH</sequence>
<dbReference type="Gene3D" id="1.10.490.10">
    <property type="entry name" value="Globins"/>
    <property type="match status" value="1"/>
</dbReference>
<evidence type="ECO:0000313" key="9">
    <source>
        <dbReference type="Ensembl" id="ENSTGEP00000027905.1"/>
    </source>
</evidence>
<comment type="similarity">
    <text evidence="1 7">Belongs to the globin family.</text>
</comment>
<dbReference type="GO" id="GO:0031720">
    <property type="term" value="F:haptoglobin binding"/>
    <property type="evidence" value="ECO:0007669"/>
    <property type="project" value="TreeGrafter"/>
</dbReference>
<dbReference type="PROSITE" id="PS01033">
    <property type="entry name" value="GLOBIN"/>
    <property type="match status" value="1"/>
</dbReference>
<reference evidence="9" key="3">
    <citation type="submission" date="2025-09" db="UniProtKB">
        <authorList>
            <consortium name="Ensembl"/>
        </authorList>
    </citation>
    <scope>IDENTIFICATION</scope>
</reference>
<evidence type="ECO:0000256" key="1">
    <source>
        <dbReference type="ARBA" id="ARBA00008705"/>
    </source>
</evidence>
<proteinExistence type="inferred from homology"/>
<dbReference type="PRINTS" id="PR00814">
    <property type="entry name" value="BETAHAEM"/>
</dbReference>
<evidence type="ECO:0000256" key="4">
    <source>
        <dbReference type="ARBA" id="ARBA00022621"/>
    </source>
</evidence>
<dbReference type="KEGG" id="tge:112607022"/>
<feature type="domain" description="Globin" evidence="8">
    <location>
        <begin position="13"/>
        <end position="157"/>
    </location>
</feature>
<gene>
    <name evidence="9" type="primary">LOC112607022</name>
</gene>
<dbReference type="GO" id="GO:0019825">
    <property type="term" value="F:oxygen binding"/>
    <property type="evidence" value="ECO:0007669"/>
    <property type="project" value="InterPro"/>
</dbReference>
<dbReference type="GO" id="GO:0004601">
    <property type="term" value="F:peroxidase activity"/>
    <property type="evidence" value="ECO:0007669"/>
    <property type="project" value="TreeGrafter"/>
</dbReference>
<reference evidence="9" key="1">
    <citation type="submission" date="2018-05" db="EMBL/GenBank/DDBJ databases">
        <title>Whole genome of Theropithecus gelada.</title>
        <authorList>
            <person name="Chiou K.L."/>
            <person name="Snyder-Mackler N."/>
        </authorList>
    </citation>
    <scope>NUCLEOTIDE SEQUENCE [LARGE SCALE GENOMIC DNA]</scope>
</reference>
<dbReference type="GO" id="GO:0005344">
    <property type="term" value="F:oxygen carrier activity"/>
    <property type="evidence" value="ECO:0007669"/>
    <property type="project" value="UniProtKB-KW"/>
</dbReference>
<name>A0A8D2G0Y9_THEGE</name>
<dbReference type="PANTHER" id="PTHR11442:SF35">
    <property type="entry name" value="HEMOGLOBIN SUBUNIT EPSILON-2"/>
    <property type="match status" value="1"/>
</dbReference>
<keyword evidence="10" id="KW-1185">Reference proteome</keyword>
<evidence type="ECO:0000256" key="5">
    <source>
        <dbReference type="ARBA" id="ARBA00022723"/>
    </source>
</evidence>
<keyword evidence="2 7" id="KW-0813">Transport</keyword>
<dbReference type="Proteomes" id="UP000694411">
    <property type="component" value="Chromosome 14"/>
</dbReference>
<dbReference type="GO" id="GO:0043177">
    <property type="term" value="F:organic acid binding"/>
    <property type="evidence" value="ECO:0007669"/>
    <property type="project" value="TreeGrafter"/>
</dbReference>
<dbReference type="InterPro" id="IPR009050">
    <property type="entry name" value="Globin-like_sf"/>
</dbReference>
<protein>
    <submittedName>
        <fullName evidence="9">Hemoglobin subunit epsilon-4-like</fullName>
    </submittedName>
</protein>
<keyword evidence="3 7" id="KW-0349">Heme</keyword>
<dbReference type="InterPro" id="IPR002337">
    <property type="entry name" value="Hemoglobin_b"/>
</dbReference>
<reference evidence="9" key="2">
    <citation type="submission" date="2025-08" db="UniProtKB">
        <authorList>
            <consortium name="Ensembl"/>
        </authorList>
    </citation>
    <scope>IDENTIFICATION</scope>
</reference>
<dbReference type="Ensembl" id="ENSTGET00000033246.1">
    <property type="protein sequence ID" value="ENSTGEP00000027905.1"/>
    <property type="gene ID" value="ENSTGEG00000022331.1"/>
</dbReference>
<dbReference type="GeneID" id="112607022"/>
<dbReference type="AlphaFoldDB" id="A0A8D2G0Y9"/>
<evidence type="ECO:0000256" key="6">
    <source>
        <dbReference type="ARBA" id="ARBA00023004"/>
    </source>
</evidence>
<keyword evidence="4 7" id="KW-0561">Oxygen transport</keyword>
<dbReference type="GO" id="GO:0046872">
    <property type="term" value="F:metal ion binding"/>
    <property type="evidence" value="ECO:0007669"/>
    <property type="project" value="UniProtKB-KW"/>
</dbReference>
<dbReference type="SUPFAM" id="SSF46458">
    <property type="entry name" value="Globin-like"/>
    <property type="match status" value="1"/>
</dbReference>
<dbReference type="InterPro" id="IPR012292">
    <property type="entry name" value="Globin/Proto"/>
</dbReference>
<organism evidence="9 10">
    <name type="scientific">Theropithecus gelada</name>
    <name type="common">Gelada baboon</name>
    <dbReference type="NCBI Taxonomy" id="9565"/>
    <lineage>
        <taxon>Eukaryota</taxon>
        <taxon>Metazoa</taxon>
        <taxon>Chordata</taxon>
        <taxon>Craniata</taxon>
        <taxon>Vertebrata</taxon>
        <taxon>Euteleostomi</taxon>
        <taxon>Mammalia</taxon>
        <taxon>Eutheria</taxon>
        <taxon>Euarchontoglires</taxon>
        <taxon>Primates</taxon>
        <taxon>Haplorrhini</taxon>
        <taxon>Catarrhini</taxon>
        <taxon>Cercopithecidae</taxon>
        <taxon>Cercopithecinae</taxon>
        <taxon>Theropithecus</taxon>
    </lineage>
</organism>
<dbReference type="PANTHER" id="PTHR11442">
    <property type="entry name" value="HEMOGLOBIN FAMILY MEMBER"/>
    <property type="match status" value="1"/>
</dbReference>
<dbReference type="InterPro" id="IPR000971">
    <property type="entry name" value="Globin"/>
</dbReference>
<accession>A0A8D2G0Y9</accession>
<dbReference type="GO" id="GO:0020037">
    <property type="term" value="F:heme binding"/>
    <property type="evidence" value="ECO:0007669"/>
    <property type="project" value="InterPro"/>
</dbReference>
<evidence type="ECO:0000256" key="2">
    <source>
        <dbReference type="ARBA" id="ARBA00022448"/>
    </source>
</evidence>
<dbReference type="GO" id="GO:0031838">
    <property type="term" value="C:haptoglobin-hemoglobin complex"/>
    <property type="evidence" value="ECO:0007669"/>
    <property type="project" value="TreeGrafter"/>
</dbReference>
<dbReference type="Pfam" id="PF00042">
    <property type="entry name" value="Globin"/>
    <property type="match status" value="1"/>
</dbReference>
<dbReference type="GO" id="GO:0031721">
    <property type="term" value="F:hemoglobin alpha binding"/>
    <property type="evidence" value="ECO:0007669"/>
    <property type="project" value="TreeGrafter"/>
</dbReference>
<evidence type="ECO:0000256" key="7">
    <source>
        <dbReference type="RuleBase" id="RU000356"/>
    </source>
</evidence>
<keyword evidence="5" id="KW-0479">Metal-binding</keyword>
<dbReference type="GO" id="GO:0005833">
    <property type="term" value="C:hemoglobin complex"/>
    <property type="evidence" value="ECO:0007669"/>
    <property type="project" value="InterPro"/>
</dbReference>
<evidence type="ECO:0000313" key="10">
    <source>
        <dbReference type="Proteomes" id="UP000694411"/>
    </source>
</evidence>
<dbReference type="GO" id="GO:0072562">
    <property type="term" value="C:blood microparticle"/>
    <property type="evidence" value="ECO:0007669"/>
    <property type="project" value="TreeGrafter"/>
</dbReference>
<dbReference type="InterPro" id="IPR050056">
    <property type="entry name" value="Hemoglobin_oxygen_transport"/>
</dbReference>
<dbReference type="RefSeq" id="XP_025213812.1">
    <property type="nucleotide sequence ID" value="XM_025358027.1"/>
</dbReference>
<evidence type="ECO:0000256" key="3">
    <source>
        <dbReference type="ARBA" id="ARBA00022617"/>
    </source>
</evidence>
<keyword evidence="6" id="KW-0408">Iron</keyword>
<dbReference type="GO" id="GO:0042744">
    <property type="term" value="P:hydrogen peroxide catabolic process"/>
    <property type="evidence" value="ECO:0007669"/>
    <property type="project" value="TreeGrafter"/>
</dbReference>